<dbReference type="RefSeq" id="WP_341726488.1">
    <property type="nucleotide sequence ID" value="NZ_JBBWWT010000006.1"/>
</dbReference>
<keyword evidence="1" id="KW-0732">Signal</keyword>
<feature type="chain" id="PRO_5046552934" evidence="1">
    <location>
        <begin position="25"/>
        <end position="344"/>
    </location>
</feature>
<name>A0ABU9J248_9GAMM</name>
<comment type="caution">
    <text evidence="2">The sequence shown here is derived from an EMBL/GenBank/DDBJ whole genome shotgun (WGS) entry which is preliminary data.</text>
</comment>
<sequence length="344" mass="37385">MKMSQLGAVLLVLVLMTMGAPGFAAHQADSNQVAGMRVIQFYGVKENSALDKNIQEMGNLTSTLQSRCGWTQGESPLETRSVGTAFVGIFIDWLVGRWIGRMSERAKRRIEAHTSIYSNPLAYQDQREVGLWGGSQEQPVSCVLAQRLACPKPSSGVGTECTVLSSTAFILQAGAREMRILPLGYHVGAFAPKETGERIDLAADIELYGISHDKQGGRHWRSGMNAPQQDALITGRCDADRKTHQVIGSCQSDKVMSLDWSQARVVPLPPGFEGARRHRSARMKRAAGEAVAPSQALLAFKVSVAETGTPPRYLKLFADFLENSKGDVSGVLATALKKKLEVDQ</sequence>
<dbReference type="EMBL" id="JBBWWT010000006">
    <property type="protein sequence ID" value="MEL1265312.1"/>
    <property type="molecule type" value="Genomic_DNA"/>
</dbReference>
<dbReference type="Proteomes" id="UP001459204">
    <property type="component" value="Unassembled WGS sequence"/>
</dbReference>
<protein>
    <submittedName>
        <fullName evidence="2">Uncharacterized protein</fullName>
    </submittedName>
</protein>
<accession>A0ABU9J248</accession>
<feature type="signal peptide" evidence="1">
    <location>
        <begin position="1"/>
        <end position="24"/>
    </location>
</feature>
<evidence type="ECO:0000256" key="1">
    <source>
        <dbReference type="SAM" id="SignalP"/>
    </source>
</evidence>
<keyword evidence="3" id="KW-1185">Reference proteome</keyword>
<proteinExistence type="predicted"/>
<reference evidence="2 3" key="1">
    <citation type="submission" date="2024-04" db="EMBL/GenBank/DDBJ databases">
        <title>Draft genome sequence of Pseudoxanthomonas putridarboris WD12.</title>
        <authorList>
            <person name="Oh J."/>
        </authorList>
    </citation>
    <scope>NUCLEOTIDE SEQUENCE [LARGE SCALE GENOMIC DNA]</scope>
    <source>
        <strain evidence="2 3">WD12</strain>
    </source>
</reference>
<gene>
    <name evidence="2" type="ORF">AAD027_13180</name>
</gene>
<organism evidence="2 3">
    <name type="scientific">Pseudoxanthomonas putridarboris</name>
    <dbReference type="NCBI Taxonomy" id="752605"/>
    <lineage>
        <taxon>Bacteria</taxon>
        <taxon>Pseudomonadati</taxon>
        <taxon>Pseudomonadota</taxon>
        <taxon>Gammaproteobacteria</taxon>
        <taxon>Lysobacterales</taxon>
        <taxon>Lysobacteraceae</taxon>
        <taxon>Pseudoxanthomonas</taxon>
    </lineage>
</organism>
<evidence type="ECO:0000313" key="3">
    <source>
        <dbReference type="Proteomes" id="UP001459204"/>
    </source>
</evidence>
<evidence type="ECO:0000313" key="2">
    <source>
        <dbReference type="EMBL" id="MEL1265312.1"/>
    </source>
</evidence>